<accession>A0A246FJK0</accession>
<name>A0A246FJK0_9BACT</name>
<feature type="chain" id="PRO_5012964480" description="Lipoprotein" evidence="1">
    <location>
        <begin position="21"/>
        <end position="163"/>
    </location>
</feature>
<dbReference type="Proteomes" id="UP000197277">
    <property type="component" value="Unassembled WGS sequence"/>
</dbReference>
<dbReference type="EMBL" id="NIRR01000020">
    <property type="protein sequence ID" value="OWP62731.1"/>
    <property type="molecule type" value="Genomic_DNA"/>
</dbReference>
<proteinExistence type="predicted"/>
<evidence type="ECO:0000313" key="2">
    <source>
        <dbReference type="EMBL" id="OWP62731.1"/>
    </source>
</evidence>
<comment type="caution">
    <text evidence="2">The sequence shown here is derived from an EMBL/GenBank/DDBJ whole genome shotgun (WGS) entry which is preliminary data.</text>
</comment>
<sequence>MRKLILCLFLLPLAACSSKADRYAYTLTNQCVKDYVSKHYKVRDEVPYIEIIENNNNCKQYYISSIAYVSYVTNNPPCYYATIDNKMVLIYTKNCLNKDTLGRSSFFVNKFKNRLQDDVTKQPDRYIDGYKIITVHDFFDPSNVRISECGDAGCAPVFVEKMP</sequence>
<evidence type="ECO:0000256" key="1">
    <source>
        <dbReference type="SAM" id="SignalP"/>
    </source>
</evidence>
<gene>
    <name evidence="2" type="ORF">CDA63_12525</name>
</gene>
<keyword evidence="1" id="KW-0732">Signal</keyword>
<evidence type="ECO:0000313" key="3">
    <source>
        <dbReference type="Proteomes" id="UP000197277"/>
    </source>
</evidence>
<protein>
    <recommendedName>
        <fullName evidence="4">Lipoprotein</fullName>
    </recommendedName>
</protein>
<reference evidence="2 3" key="1">
    <citation type="submission" date="2017-06" db="EMBL/GenBank/DDBJ databases">
        <title>Hymenobacter amundsenii sp. nov. isolated from regoliths in Antarctica.</title>
        <authorList>
            <person name="Sedlacek I."/>
            <person name="Kralova S."/>
            <person name="Pantucek R."/>
            <person name="Svec P."/>
            <person name="Holochova P."/>
            <person name="Stankova E."/>
            <person name="Vrbovska V."/>
            <person name="Busse H.-J."/>
        </authorList>
    </citation>
    <scope>NUCLEOTIDE SEQUENCE [LARGE SCALE GENOMIC DNA]</scope>
    <source>
        <strain evidence="2 3">CCM 8682</strain>
    </source>
</reference>
<keyword evidence="3" id="KW-1185">Reference proteome</keyword>
<evidence type="ECO:0008006" key="4">
    <source>
        <dbReference type="Google" id="ProtNLM"/>
    </source>
</evidence>
<organism evidence="2 3">
    <name type="scientific">Hymenobacter amundsenii</name>
    <dbReference type="NCBI Taxonomy" id="2006685"/>
    <lineage>
        <taxon>Bacteria</taxon>
        <taxon>Pseudomonadati</taxon>
        <taxon>Bacteroidota</taxon>
        <taxon>Cytophagia</taxon>
        <taxon>Cytophagales</taxon>
        <taxon>Hymenobacteraceae</taxon>
        <taxon>Hymenobacter</taxon>
    </lineage>
</organism>
<dbReference type="AlphaFoldDB" id="A0A246FJK0"/>
<feature type="signal peptide" evidence="1">
    <location>
        <begin position="1"/>
        <end position="20"/>
    </location>
</feature>